<feature type="region of interest" description="Disordered" evidence="1">
    <location>
        <begin position="109"/>
        <end position="150"/>
    </location>
</feature>
<gene>
    <name evidence="3" type="ORF">OIDMADRAFT_181405</name>
</gene>
<proteinExistence type="predicted"/>
<dbReference type="Pfam" id="PF11905">
    <property type="entry name" value="DUF3425"/>
    <property type="match status" value="1"/>
</dbReference>
<dbReference type="InterPro" id="IPR021833">
    <property type="entry name" value="DUF3425"/>
</dbReference>
<evidence type="ECO:0000259" key="2">
    <source>
        <dbReference type="PROSITE" id="PS50217"/>
    </source>
</evidence>
<organism evidence="3 4">
    <name type="scientific">Oidiodendron maius (strain Zn)</name>
    <dbReference type="NCBI Taxonomy" id="913774"/>
    <lineage>
        <taxon>Eukaryota</taxon>
        <taxon>Fungi</taxon>
        <taxon>Dikarya</taxon>
        <taxon>Ascomycota</taxon>
        <taxon>Pezizomycotina</taxon>
        <taxon>Leotiomycetes</taxon>
        <taxon>Leotiomycetes incertae sedis</taxon>
        <taxon>Myxotrichaceae</taxon>
        <taxon>Oidiodendron</taxon>
    </lineage>
</organism>
<dbReference type="PANTHER" id="PTHR37012">
    <property type="entry name" value="B-ZIP TRANSCRIPTION FACTOR (EUROFUNG)-RELATED"/>
    <property type="match status" value="1"/>
</dbReference>
<dbReference type="EMBL" id="KN832879">
    <property type="protein sequence ID" value="KIM98918.1"/>
    <property type="molecule type" value="Genomic_DNA"/>
</dbReference>
<dbReference type="AlphaFoldDB" id="A0A0C3CIR6"/>
<dbReference type="SUPFAM" id="SSF57959">
    <property type="entry name" value="Leucine zipper domain"/>
    <property type="match status" value="1"/>
</dbReference>
<feature type="compositionally biased region" description="Basic and acidic residues" evidence="1">
    <location>
        <begin position="19"/>
        <end position="41"/>
    </location>
</feature>
<dbReference type="Gene3D" id="1.20.5.170">
    <property type="match status" value="1"/>
</dbReference>
<reference evidence="3 4" key="1">
    <citation type="submission" date="2014-04" db="EMBL/GenBank/DDBJ databases">
        <authorList>
            <consortium name="DOE Joint Genome Institute"/>
            <person name="Kuo A."/>
            <person name="Martino E."/>
            <person name="Perotto S."/>
            <person name="Kohler A."/>
            <person name="Nagy L.G."/>
            <person name="Floudas D."/>
            <person name="Copeland A."/>
            <person name="Barry K.W."/>
            <person name="Cichocki N."/>
            <person name="Veneault-Fourrey C."/>
            <person name="LaButti K."/>
            <person name="Lindquist E.A."/>
            <person name="Lipzen A."/>
            <person name="Lundell T."/>
            <person name="Morin E."/>
            <person name="Murat C."/>
            <person name="Sun H."/>
            <person name="Tunlid A."/>
            <person name="Henrissat B."/>
            <person name="Grigoriev I.V."/>
            <person name="Hibbett D.S."/>
            <person name="Martin F."/>
            <person name="Nordberg H.P."/>
            <person name="Cantor M.N."/>
            <person name="Hua S.X."/>
        </authorList>
    </citation>
    <scope>NUCLEOTIDE SEQUENCE [LARGE SCALE GENOMIC DNA]</scope>
    <source>
        <strain evidence="3 4">Zn</strain>
    </source>
</reference>
<dbReference type="InterPro" id="IPR004827">
    <property type="entry name" value="bZIP"/>
</dbReference>
<keyword evidence="4" id="KW-1185">Reference proteome</keyword>
<evidence type="ECO:0000313" key="4">
    <source>
        <dbReference type="Proteomes" id="UP000054321"/>
    </source>
</evidence>
<dbReference type="PANTHER" id="PTHR37012:SF7">
    <property type="entry name" value="B-ZIP TRANSCRIPTION FACTOR (EUROFUNG)-RELATED"/>
    <property type="match status" value="1"/>
</dbReference>
<name>A0A0C3CIR6_OIDMZ</name>
<reference evidence="4" key="2">
    <citation type="submission" date="2015-01" db="EMBL/GenBank/DDBJ databases">
        <title>Evolutionary Origins and Diversification of the Mycorrhizal Mutualists.</title>
        <authorList>
            <consortium name="DOE Joint Genome Institute"/>
            <consortium name="Mycorrhizal Genomics Consortium"/>
            <person name="Kohler A."/>
            <person name="Kuo A."/>
            <person name="Nagy L.G."/>
            <person name="Floudas D."/>
            <person name="Copeland A."/>
            <person name="Barry K.W."/>
            <person name="Cichocki N."/>
            <person name="Veneault-Fourrey C."/>
            <person name="LaButti K."/>
            <person name="Lindquist E.A."/>
            <person name="Lipzen A."/>
            <person name="Lundell T."/>
            <person name="Morin E."/>
            <person name="Murat C."/>
            <person name="Riley R."/>
            <person name="Ohm R."/>
            <person name="Sun H."/>
            <person name="Tunlid A."/>
            <person name="Henrissat B."/>
            <person name="Grigoriev I.V."/>
            <person name="Hibbett D.S."/>
            <person name="Martin F."/>
        </authorList>
    </citation>
    <scope>NUCLEOTIDE SEQUENCE [LARGE SCALE GENOMIC DNA]</scope>
    <source>
        <strain evidence="4">Zn</strain>
    </source>
</reference>
<dbReference type="InParanoid" id="A0A0C3CIR6"/>
<feature type="compositionally biased region" description="Polar residues" evidence="1">
    <location>
        <begin position="129"/>
        <end position="138"/>
    </location>
</feature>
<dbReference type="CDD" id="cd14686">
    <property type="entry name" value="bZIP"/>
    <property type="match status" value="1"/>
</dbReference>
<accession>A0A0C3CIR6</accession>
<evidence type="ECO:0000313" key="3">
    <source>
        <dbReference type="EMBL" id="KIM98918.1"/>
    </source>
</evidence>
<dbReference type="STRING" id="913774.A0A0C3CIR6"/>
<dbReference type="Proteomes" id="UP000054321">
    <property type="component" value="Unassembled WGS sequence"/>
</dbReference>
<dbReference type="OrthoDB" id="5086080at2759"/>
<dbReference type="HOGENOM" id="CLU_028818_2_1_1"/>
<dbReference type="PROSITE" id="PS50217">
    <property type="entry name" value="BZIP"/>
    <property type="match status" value="1"/>
</dbReference>
<protein>
    <recommendedName>
        <fullName evidence="2">BZIP domain-containing protein</fullName>
    </recommendedName>
</protein>
<feature type="region of interest" description="Disordered" evidence="1">
    <location>
        <begin position="1"/>
        <end position="49"/>
    </location>
</feature>
<dbReference type="InterPro" id="IPR046347">
    <property type="entry name" value="bZIP_sf"/>
</dbReference>
<sequence>MSEDGSPERPVLARPTKRQRTDADLRRQRKREADRMAQKNSRERRRSHIDHLENMISILRKENGNAGTCELMETILQLRAENERLRRIINNAKTSLSLASCEPPTITGIGKSLTENTTDAPKATRDINSRGTNDSAQESPGKDLEPSFTGEQVPNFSLLDLMPGSSNNPAQNMALNRQDFYGYRGTHRNGDSQASLQFTDSWMDKMAVGNDIKRSPNLNPFTFLGPLATAMPSIGRTRTGFTYGSTWERSNRIYGQIFDVSPSAACQALALSSAHYADMIFKAVIKGWSALNSEERNNPIMRTLGDMDQVFSELDPVSRAAFMYKSHMLLKASFEYHLDTDKYSLDEIPEWQRPLLSQRTKQHPIAIDFFVWPALRDRLMEGNHNYFATKDFSEYFRRYYKFNWPFSLEDSYIYDRDANTYRLSPIFERYHRNITYWGMQKPFLERFPELVNDIMGNSEASQRPRSPGVARNEGVSVEAAAAMDRVFSGVFTEGELTELFNDYPHVA</sequence>
<feature type="domain" description="BZIP" evidence="2">
    <location>
        <begin position="24"/>
        <end position="63"/>
    </location>
</feature>
<evidence type="ECO:0000256" key="1">
    <source>
        <dbReference type="SAM" id="MobiDB-lite"/>
    </source>
</evidence>
<dbReference type="GO" id="GO:0003700">
    <property type="term" value="F:DNA-binding transcription factor activity"/>
    <property type="evidence" value="ECO:0007669"/>
    <property type="project" value="InterPro"/>
</dbReference>